<evidence type="ECO:0000256" key="5">
    <source>
        <dbReference type="PROSITE-ProRule" id="PRU01091"/>
    </source>
</evidence>
<keyword evidence="4" id="KW-0804">Transcription</keyword>
<proteinExistence type="inferred from homology"/>
<dbReference type="InterPro" id="IPR011990">
    <property type="entry name" value="TPR-like_helical_dom_sf"/>
</dbReference>
<evidence type="ECO:0000256" key="1">
    <source>
        <dbReference type="ARBA" id="ARBA00005820"/>
    </source>
</evidence>
<dbReference type="CDD" id="cd15831">
    <property type="entry name" value="BTAD"/>
    <property type="match status" value="1"/>
</dbReference>
<feature type="domain" description="OmpR/PhoB-type" evidence="6">
    <location>
        <begin position="15"/>
        <end position="117"/>
    </location>
</feature>
<dbReference type="InterPro" id="IPR036388">
    <property type="entry name" value="WH-like_DNA-bd_sf"/>
</dbReference>
<dbReference type="KEGG" id="mtc:MT3208"/>
<feature type="DNA-binding region" description="OmpR/PhoB-type" evidence="5">
    <location>
        <begin position="15"/>
        <end position="117"/>
    </location>
</feature>
<dbReference type="InterPro" id="IPR016032">
    <property type="entry name" value="Sig_transdc_resp-reg_C-effctor"/>
</dbReference>
<dbReference type="InterPro" id="IPR005158">
    <property type="entry name" value="BTAD"/>
</dbReference>
<evidence type="ECO:0000313" key="7">
    <source>
        <dbReference type="EMBL" id="AAK47548.1"/>
    </source>
</evidence>
<sequence>MGQRPFSPNHRSGVLNATTAGAVQFNVLGPLELNLRGTKLPLGTPKQRAVLAMLLLSRNQVVAADALVQAIWEKSPPARARRTVHTYICNLRRTLSDAGVDSRNILVSEPPGYRLLIGDRQQCDLDRFVAAKESGLRASAKGYFSEAIRYLDSALQNWRGPVLGDLRSFMFVQMFSRALTEDELLVHTKLAEAAIACGRADVVIPKLERLVAMHPYRESLWKQLMLGYYVNEYQSAAIDAYHRLKSTLAEELGVEPAPTIRALYHKILRQLPMDDLVGRVTRGRVDLRGGNGAKVEELTESDKDLLPIGLA</sequence>
<dbReference type="FunFam" id="1.10.10.10:FF:000528">
    <property type="entry name" value="Transcriptional regulatory protein EmbR"/>
    <property type="match status" value="1"/>
</dbReference>
<dbReference type="SUPFAM" id="SSF48452">
    <property type="entry name" value="TPR-like"/>
    <property type="match status" value="1"/>
</dbReference>
<dbReference type="SMR" id="Q7D632"/>
<dbReference type="Gene3D" id="1.25.40.10">
    <property type="entry name" value="Tetratricopeptide repeat domain"/>
    <property type="match status" value="1"/>
</dbReference>
<dbReference type="GO" id="GO:0003677">
    <property type="term" value="F:DNA binding"/>
    <property type="evidence" value="ECO:0007669"/>
    <property type="project" value="UniProtKB-UniRule"/>
</dbReference>
<dbReference type="PROSITE" id="PS51755">
    <property type="entry name" value="OMPR_PHOB"/>
    <property type="match status" value="1"/>
</dbReference>
<dbReference type="EMBL" id="AE000516">
    <property type="protein sequence ID" value="AAK47548.1"/>
    <property type="molecule type" value="Genomic_DNA"/>
</dbReference>
<dbReference type="HOGENOM" id="CLU_004665_0_0_11"/>
<comment type="similarity">
    <text evidence="1">Belongs to the AfsR/DnrI/RedD regulatory family.</text>
</comment>
<dbReference type="InterPro" id="IPR051677">
    <property type="entry name" value="AfsR-DnrI-RedD_regulator"/>
</dbReference>
<dbReference type="Pfam" id="PF00486">
    <property type="entry name" value="Trans_reg_C"/>
    <property type="match status" value="1"/>
</dbReference>
<dbReference type="InterPro" id="IPR001867">
    <property type="entry name" value="OmpR/PhoB-type_DNA-bd"/>
</dbReference>
<dbReference type="Pfam" id="PF03704">
    <property type="entry name" value="BTAD"/>
    <property type="match status" value="1"/>
</dbReference>
<dbReference type="AlphaFoldDB" id="Q7D632"/>
<keyword evidence="2" id="KW-0805">Transcription regulation</keyword>
<dbReference type="SMART" id="SM01043">
    <property type="entry name" value="BTAD"/>
    <property type="match status" value="1"/>
</dbReference>
<organism evidence="7 8">
    <name type="scientific">Mycobacterium tuberculosis (strain CDC 1551 / Oshkosh)</name>
    <dbReference type="NCBI Taxonomy" id="83331"/>
    <lineage>
        <taxon>Bacteria</taxon>
        <taxon>Bacillati</taxon>
        <taxon>Actinomycetota</taxon>
        <taxon>Actinomycetes</taxon>
        <taxon>Mycobacteriales</taxon>
        <taxon>Mycobacteriaceae</taxon>
        <taxon>Mycobacterium</taxon>
        <taxon>Mycobacterium tuberculosis complex</taxon>
    </lineage>
</organism>
<keyword evidence="3 5" id="KW-0238">DNA-binding</keyword>
<evidence type="ECO:0000256" key="2">
    <source>
        <dbReference type="ARBA" id="ARBA00023015"/>
    </source>
</evidence>
<accession>Q7D632</accession>
<dbReference type="SUPFAM" id="SSF46894">
    <property type="entry name" value="C-terminal effector domain of the bipartite response regulators"/>
    <property type="match status" value="1"/>
</dbReference>
<name>Q7D632_MYCTO</name>
<evidence type="ECO:0000259" key="6">
    <source>
        <dbReference type="PROSITE" id="PS51755"/>
    </source>
</evidence>
<dbReference type="Proteomes" id="UP000001020">
    <property type="component" value="Chromosome"/>
</dbReference>
<dbReference type="GO" id="GO:0006355">
    <property type="term" value="P:regulation of DNA-templated transcription"/>
    <property type="evidence" value="ECO:0007669"/>
    <property type="project" value="InterPro"/>
</dbReference>
<dbReference type="SMART" id="SM00862">
    <property type="entry name" value="Trans_reg_C"/>
    <property type="match status" value="1"/>
</dbReference>
<dbReference type="PANTHER" id="PTHR35807">
    <property type="entry name" value="TRANSCRIPTIONAL REGULATOR REDD-RELATED"/>
    <property type="match status" value="1"/>
</dbReference>
<keyword evidence="8" id="KW-1185">Reference proteome</keyword>
<dbReference type="GO" id="GO:0000160">
    <property type="term" value="P:phosphorelay signal transduction system"/>
    <property type="evidence" value="ECO:0007669"/>
    <property type="project" value="InterPro"/>
</dbReference>
<reference evidence="7 8" key="1">
    <citation type="journal article" date="2002" name="J. Bacteriol.">
        <title>Whole-genome comparison of Mycobacterium tuberculosis clinical and laboratory strains.</title>
        <authorList>
            <person name="Fleischmann R.D."/>
            <person name="Alland D."/>
            <person name="Eisen J.A."/>
            <person name="Carpenter L."/>
            <person name="White O."/>
            <person name="Peterson J."/>
            <person name="DeBoy R."/>
            <person name="Dodson R."/>
            <person name="Gwinn M."/>
            <person name="Haft D."/>
            <person name="Hickey E."/>
            <person name="Kolonay J.F."/>
            <person name="Nelson W.C."/>
            <person name="Umayam L.A."/>
            <person name="Ermolaeva M."/>
            <person name="Salzberg S.L."/>
            <person name="Delcher A."/>
            <person name="Utterback T."/>
            <person name="Weidman J."/>
            <person name="Khouri H."/>
            <person name="Gill J."/>
            <person name="Mikula A."/>
            <person name="Bishai W."/>
            <person name="Jacobs Jr W.R.Jr."/>
            <person name="Venter J.C."/>
            <person name="Fraser C.M."/>
        </authorList>
    </citation>
    <scope>NUCLEOTIDE SEQUENCE [LARGE SCALE GENOMIC DNA]</scope>
    <source>
        <strain evidence="8">CDC 1551 / Oshkosh</strain>
    </source>
</reference>
<gene>
    <name evidence="7" type="ordered locus">MT3208</name>
</gene>
<evidence type="ECO:0000313" key="8">
    <source>
        <dbReference type="Proteomes" id="UP000001020"/>
    </source>
</evidence>
<dbReference type="Gene3D" id="1.10.10.10">
    <property type="entry name" value="Winged helix-like DNA-binding domain superfamily/Winged helix DNA-binding domain"/>
    <property type="match status" value="1"/>
</dbReference>
<dbReference type="FunFam" id="1.25.40.10:FF:000222">
    <property type="entry name" value="SARP family transcriptional regulator"/>
    <property type="match status" value="1"/>
</dbReference>
<protein>
    <submittedName>
        <fullName evidence="7">Transcriptional regulator, AfsR/DnrI/RedD family</fullName>
    </submittedName>
</protein>
<evidence type="ECO:0000256" key="3">
    <source>
        <dbReference type="ARBA" id="ARBA00023125"/>
    </source>
</evidence>
<dbReference type="PANTHER" id="PTHR35807:SF1">
    <property type="entry name" value="TRANSCRIPTIONAL REGULATOR REDD"/>
    <property type="match status" value="1"/>
</dbReference>
<evidence type="ECO:0000256" key="4">
    <source>
        <dbReference type="ARBA" id="ARBA00023163"/>
    </source>
</evidence>